<dbReference type="Pfam" id="PF04961">
    <property type="entry name" value="FTCD_C"/>
    <property type="match status" value="1"/>
</dbReference>
<dbReference type="GO" id="GO:0003824">
    <property type="term" value="F:catalytic activity"/>
    <property type="evidence" value="ECO:0007669"/>
    <property type="project" value="InterPro"/>
</dbReference>
<name>A0A0D3IGD9_EMIH1</name>
<dbReference type="InterPro" id="IPR007044">
    <property type="entry name" value="Cyclodeamin/CycHdrlase"/>
</dbReference>
<dbReference type="SUPFAM" id="SSF101262">
    <property type="entry name" value="Methenyltetrahydrofolate cyclohydrolase-like"/>
    <property type="match status" value="1"/>
</dbReference>
<evidence type="ECO:0000313" key="3">
    <source>
        <dbReference type="Proteomes" id="UP000013827"/>
    </source>
</evidence>
<dbReference type="EnsemblProtists" id="EOD10324">
    <property type="protein sequence ID" value="EOD10324"/>
    <property type="gene ID" value="EMIHUDRAFT_120600"/>
</dbReference>
<evidence type="ECO:0000313" key="2">
    <source>
        <dbReference type="EnsemblProtists" id="EOD10324"/>
    </source>
</evidence>
<organism evidence="2 3">
    <name type="scientific">Emiliania huxleyi (strain CCMP1516)</name>
    <dbReference type="NCBI Taxonomy" id="280463"/>
    <lineage>
        <taxon>Eukaryota</taxon>
        <taxon>Haptista</taxon>
        <taxon>Haptophyta</taxon>
        <taxon>Prymnesiophyceae</taxon>
        <taxon>Isochrysidales</taxon>
        <taxon>Noelaerhabdaceae</taxon>
        <taxon>Emiliania</taxon>
    </lineage>
</organism>
<dbReference type="GeneID" id="17256473"/>
<dbReference type="eggNOG" id="ENOG502S376">
    <property type="taxonomic scope" value="Eukaryota"/>
</dbReference>
<accession>A0A0D3IGD9</accession>
<feature type="domain" description="Cyclodeaminase/cyclohydrolase" evidence="1">
    <location>
        <begin position="41"/>
        <end position="179"/>
    </location>
</feature>
<dbReference type="KEGG" id="ehx:EMIHUDRAFT_120600"/>
<dbReference type="HOGENOM" id="CLU_1113066_0_0_1"/>
<dbReference type="Proteomes" id="UP000013827">
    <property type="component" value="Unassembled WGS sequence"/>
</dbReference>
<sequence>MPELKLETGNTEEQWAMLSALAHTTAAAPAAKQSPTADQIVGEFVAALAAKQPTPGGGAAAAVGAAVGAAAAAMAAAYTTRKKDRESGAAAAAEALIATLDTAAVLAAADADAVAYADLQRSWKDADMSAEEKAAVEARALAVPVQLVERCHAYVLAIQAFLPSCNPNITSDAKAALTAHHSPSARPSVTPAPTTPLAKVGIHQLAGAARAAFQTALVNSPPAAERERLRGLLREMREVEEALLEGEACP</sequence>
<proteinExistence type="predicted"/>
<dbReference type="Gene3D" id="1.20.120.680">
    <property type="entry name" value="Formiminotetrahydrofolate cyclodeaminase monomer, up-and-down helical bundle"/>
    <property type="match status" value="1"/>
</dbReference>
<dbReference type="InterPro" id="IPR036178">
    <property type="entry name" value="Formintransfe-cycloase-like_sf"/>
</dbReference>
<protein>
    <recommendedName>
        <fullName evidence="1">Cyclodeaminase/cyclohydrolase domain-containing protein</fullName>
    </recommendedName>
</protein>
<dbReference type="AlphaFoldDB" id="A0A0D3IGD9"/>
<reference evidence="2" key="2">
    <citation type="submission" date="2024-10" db="UniProtKB">
        <authorList>
            <consortium name="EnsemblProtists"/>
        </authorList>
    </citation>
    <scope>IDENTIFICATION</scope>
</reference>
<evidence type="ECO:0000259" key="1">
    <source>
        <dbReference type="Pfam" id="PF04961"/>
    </source>
</evidence>
<reference evidence="3" key="1">
    <citation type="journal article" date="2013" name="Nature">
        <title>Pan genome of the phytoplankton Emiliania underpins its global distribution.</title>
        <authorList>
            <person name="Read B.A."/>
            <person name="Kegel J."/>
            <person name="Klute M.J."/>
            <person name="Kuo A."/>
            <person name="Lefebvre S.C."/>
            <person name="Maumus F."/>
            <person name="Mayer C."/>
            <person name="Miller J."/>
            <person name="Monier A."/>
            <person name="Salamov A."/>
            <person name="Young J."/>
            <person name="Aguilar M."/>
            <person name="Claverie J.M."/>
            <person name="Frickenhaus S."/>
            <person name="Gonzalez K."/>
            <person name="Herman E.K."/>
            <person name="Lin Y.C."/>
            <person name="Napier J."/>
            <person name="Ogata H."/>
            <person name="Sarno A.F."/>
            <person name="Shmutz J."/>
            <person name="Schroeder D."/>
            <person name="de Vargas C."/>
            <person name="Verret F."/>
            <person name="von Dassow P."/>
            <person name="Valentin K."/>
            <person name="Van de Peer Y."/>
            <person name="Wheeler G."/>
            <person name="Dacks J.B."/>
            <person name="Delwiche C.F."/>
            <person name="Dyhrman S.T."/>
            <person name="Glockner G."/>
            <person name="John U."/>
            <person name="Richards T."/>
            <person name="Worden A.Z."/>
            <person name="Zhang X."/>
            <person name="Grigoriev I.V."/>
            <person name="Allen A.E."/>
            <person name="Bidle K."/>
            <person name="Borodovsky M."/>
            <person name="Bowler C."/>
            <person name="Brownlee C."/>
            <person name="Cock J.M."/>
            <person name="Elias M."/>
            <person name="Gladyshev V.N."/>
            <person name="Groth M."/>
            <person name="Guda C."/>
            <person name="Hadaegh A."/>
            <person name="Iglesias-Rodriguez M.D."/>
            <person name="Jenkins J."/>
            <person name="Jones B.M."/>
            <person name="Lawson T."/>
            <person name="Leese F."/>
            <person name="Lindquist E."/>
            <person name="Lobanov A."/>
            <person name="Lomsadze A."/>
            <person name="Malik S.B."/>
            <person name="Marsh M.E."/>
            <person name="Mackinder L."/>
            <person name="Mock T."/>
            <person name="Mueller-Roeber B."/>
            <person name="Pagarete A."/>
            <person name="Parker M."/>
            <person name="Probert I."/>
            <person name="Quesneville H."/>
            <person name="Raines C."/>
            <person name="Rensing S.A."/>
            <person name="Riano-Pachon D.M."/>
            <person name="Richier S."/>
            <person name="Rokitta S."/>
            <person name="Shiraiwa Y."/>
            <person name="Soanes D.M."/>
            <person name="van der Giezen M."/>
            <person name="Wahlund T.M."/>
            <person name="Williams B."/>
            <person name="Wilson W."/>
            <person name="Wolfe G."/>
            <person name="Wurch L.L."/>
        </authorList>
    </citation>
    <scope>NUCLEOTIDE SEQUENCE</scope>
</reference>
<dbReference type="PaxDb" id="2903-EOD10324"/>
<dbReference type="RefSeq" id="XP_005762753.1">
    <property type="nucleotide sequence ID" value="XM_005762696.1"/>
</dbReference>
<dbReference type="OMA" id="LQRTWKE"/>
<keyword evidence="3" id="KW-1185">Reference proteome</keyword>